<evidence type="ECO:0000313" key="1">
    <source>
        <dbReference type="EMBL" id="WAC10617.1"/>
    </source>
</evidence>
<dbReference type="AlphaFoldDB" id="A0A9E8NA03"/>
<name>A0A9E8NA03_9BACT</name>
<dbReference type="KEGG" id="dpf:ON006_23080"/>
<keyword evidence="2" id="KW-1185">Reference proteome</keyword>
<protein>
    <submittedName>
        <fullName evidence="1">Uncharacterized protein</fullName>
    </submittedName>
</protein>
<evidence type="ECO:0000313" key="2">
    <source>
        <dbReference type="Proteomes" id="UP001164653"/>
    </source>
</evidence>
<dbReference type="EMBL" id="CP112998">
    <property type="protein sequence ID" value="WAC10617.1"/>
    <property type="molecule type" value="Genomic_DNA"/>
</dbReference>
<sequence>MVTLNFIKNDWVKEKNGSRLMQVDEYQIVETTTYADGNPSLPIVRRTYNGRVWCTWVTENKTVVTEPFWESDLEAASPNHSKV</sequence>
<gene>
    <name evidence="1" type="ORF">ON006_23080</name>
</gene>
<dbReference type="RefSeq" id="WP_244822390.1">
    <property type="nucleotide sequence ID" value="NZ_CP112998.1"/>
</dbReference>
<organism evidence="1 2">
    <name type="scientific">Dyadobacter pollutisoli</name>
    <dbReference type="NCBI Taxonomy" id="2910158"/>
    <lineage>
        <taxon>Bacteria</taxon>
        <taxon>Pseudomonadati</taxon>
        <taxon>Bacteroidota</taxon>
        <taxon>Cytophagia</taxon>
        <taxon>Cytophagales</taxon>
        <taxon>Spirosomataceae</taxon>
        <taxon>Dyadobacter</taxon>
    </lineage>
</organism>
<proteinExistence type="predicted"/>
<accession>A0A9E8NA03</accession>
<dbReference type="Proteomes" id="UP001164653">
    <property type="component" value="Chromosome"/>
</dbReference>
<reference evidence="1" key="1">
    <citation type="submission" date="2022-11" db="EMBL/GenBank/DDBJ databases">
        <title>Dyadobacter pollutisoli sp. nov., isolated from plastic dumped soil.</title>
        <authorList>
            <person name="Kim J.M."/>
            <person name="Kim K.R."/>
            <person name="Lee J.K."/>
            <person name="Hao L."/>
            <person name="Jeon C.O."/>
        </authorList>
    </citation>
    <scope>NUCLEOTIDE SEQUENCE</scope>
    <source>
        <strain evidence="1">U1</strain>
    </source>
</reference>